<reference evidence="3" key="1">
    <citation type="journal article" date="2010" name="Science">
        <title>Signatures of adaptation to obligate biotrophy in the Hyaloperonospora arabidopsidis genome.</title>
        <authorList>
            <person name="Baxter L."/>
            <person name="Tripathy S."/>
            <person name="Ishaque N."/>
            <person name="Boot N."/>
            <person name="Cabral A."/>
            <person name="Kemen E."/>
            <person name="Thines M."/>
            <person name="Ah-Fong A."/>
            <person name="Anderson R."/>
            <person name="Badejoko W."/>
            <person name="Bittner-Eddy P."/>
            <person name="Boore J.L."/>
            <person name="Chibucos M.C."/>
            <person name="Coates M."/>
            <person name="Dehal P."/>
            <person name="Delehaunty K."/>
            <person name="Dong S."/>
            <person name="Downton P."/>
            <person name="Dumas B."/>
            <person name="Fabro G."/>
            <person name="Fronick C."/>
            <person name="Fuerstenberg S.I."/>
            <person name="Fulton L."/>
            <person name="Gaulin E."/>
            <person name="Govers F."/>
            <person name="Hughes L."/>
            <person name="Humphray S."/>
            <person name="Jiang R.H."/>
            <person name="Judelson H."/>
            <person name="Kamoun S."/>
            <person name="Kyung K."/>
            <person name="Meijer H."/>
            <person name="Minx P."/>
            <person name="Morris P."/>
            <person name="Nelson J."/>
            <person name="Phuntumart V."/>
            <person name="Qutob D."/>
            <person name="Rehmany A."/>
            <person name="Rougon-Cardoso A."/>
            <person name="Ryden P."/>
            <person name="Torto-Alalibo T."/>
            <person name="Studholme D."/>
            <person name="Wang Y."/>
            <person name="Win J."/>
            <person name="Wood J."/>
            <person name="Clifton S.W."/>
            <person name="Rogers J."/>
            <person name="Van den Ackerveken G."/>
            <person name="Jones J.D."/>
            <person name="McDowell J.M."/>
            <person name="Beynon J."/>
            <person name="Tyler B.M."/>
        </authorList>
    </citation>
    <scope>NUCLEOTIDE SEQUENCE [LARGE SCALE GENOMIC DNA]</scope>
    <source>
        <strain evidence="3">Emoy2</strain>
    </source>
</reference>
<dbReference type="VEuPathDB" id="FungiDB:HpaG804749"/>
<reference evidence="2" key="2">
    <citation type="submission" date="2015-06" db="UniProtKB">
        <authorList>
            <consortium name="EnsemblProtists"/>
        </authorList>
    </citation>
    <scope>IDENTIFICATION</scope>
    <source>
        <strain evidence="2">Emoy2</strain>
    </source>
</reference>
<dbReference type="EMBL" id="JH598180">
    <property type="status" value="NOT_ANNOTATED_CDS"/>
    <property type="molecule type" value="Genomic_DNA"/>
</dbReference>
<evidence type="ECO:0000256" key="1">
    <source>
        <dbReference type="SAM" id="MobiDB-lite"/>
    </source>
</evidence>
<dbReference type="InParanoid" id="M4BEN1"/>
<feature type="compositionally biased region" description="Polar residues" evidence="1">
    <location>
        <begin position="10"/>
        <end position="21"/>
    </location>
</feature>
<dbReference type="EnsemblProtists" id="HpaT804749">
    <property type="protein sequence ID" value="HpaP804749"/>
    <property type="gene ID" value="HpaG804749"/>
</dbReference>
<sequence length="52" mass="5968">MTLRLPKGSAQKSMESGPTTKRGNDRCERSSEIMQPCCSRAEYQYTMHVMRV</sequence>
<feature type="region of interest" description="Disordered" evidence="1">
    <location>
        <begin position="1"/>
        <end position="31"/>
    </location>
</feature>
<proteinExistence type="predicted"/>
<dbReference type="HOGENOM" id="CLU_3091407_0_0_1"/>
<name>M4BEN1_HYAAE</name>
<evidence type="ECO:0000313" key="2">
    <source>
        <dbReference type="EnsemblProtists" id="HpaP804749"/>
    </source>
</evidence>
<dbReference type="AlphaFoldDB" id="M4BEN1"/>
<evidence type="ECO:0000313" key="3">
    <source>
        <dbReference type="Proteomes" id="UP000011713"/>
    </source>
</evidence>
<protein>
    <submittedName>
        <fullName evidence="2">Uncharacterized protein</fullName>
    </submittedName>
</protein>
<accession>M4BEN1</accession>
<feature type="compositionally biased region" description="Basic and acidic residues" evidence="1">
    <location>
        <begin position="22"/>
        <end position="31"/>
    </location>
</feature>
<keyword evidence="3" id="KW-1185">Reference proteome</keyword>
<dbReference type="Proteomes" id="UP000011713">
    <property type="component" value="Unassembled WGS sequence"/>
</dbReference>
<organism evidence="2 3">
    <name type="scientific">Hyaloperonospora arabidopsidis (strain Emoy2)</name>
    <name type="common">Downy mildew agent</name>
    <name type="synonym">Peronospora arabidopsidis</name>
    <dbReference type="NCBI Taxonomy" id="559515"/>
    <lineage>
        <taxon>Eukaryota</taxon>
        <taxon>Sar</taxon>
        <taxon>Stramenopiles</taxon>
        <taxon>Oomycota</taxon>
        <taxon>Peronosporomycetes</taxon>
        <taxon>Peronosporales</taxon>
        <taxon>Peronosporaceae</taxon>
        <taxon>Hyaloperonospora</taxon>
    </lineage>
</organism>